<evidence type="ECO:0000256" key="9">
    <source>
        <dbReference type="ARBA" id="ARBA00023211"/>
    </source>
</evidence>
<dbReference type="Gene3D" id="3.30.310.80">
    <property type="entry name" value="Kinase associated domain 1, KA1"/>
    <property type="match status" value="1"/>
</dbReference>
<comment type="catalytic activity">
    <reaction evidence="11">
        <text>L-seryl-[protein] + ATP = O-phospho-L-seryl-[protein] + ADP + H(+)</text>
        <dbReference type="Rhea" id="RHEA:17989"/>
        <dbReference type="Rhea" id="RHEA-COMP:9863"/>
        <dbReference type="Rhea" id="RHEA-COMP:11604"/>
        <dbReference type="ChEBI" id="CHEBI:15378"/>
        <dbReference type="ChEBI" id="CHEBI:29999"/>
        <dbReference type="ChEBI" id="CHEBI:30616"/>
        <dbReference type="ChEBI" id="CHEBI:83421"/>
        <dbReference type="ChEBI" id="CHEBI:456216"/>
        <dbReference type="EC" id="2.7.11.1"/>
    </reaction>
</comment>
<organism evidence="13 14">
    <name type="scientific">Hibiscus syriacus</name>
    <name type="common">Rose of Sharon</name>
    <dbReference type="NCBI Taxonomy" id="106335"/>
    <lineage>
        <taxon>Eukaryota</taxon>
        <taxon>Viridiplantae</taxon>
        <taxon>Streptophyta</taxon>
        <taxon>Embryophyta</taxon>
        <taxon>Tracheophyta</taxon>
        <taxon>Spermatophyta</taxon>
        <taxon>Magnoliopsida</taxon>
        <taxon>eudicotyledons</taxon>
        <taxon>Gunneridae</taxon>
        <taxon>Pentapetalae</taxon>
        <taxon>rosids</taxon>
        <taxon>malvids</taxon>
        <taxon>Malvales</taxon>
        <taxon>Malvaceae</taxon>
        <taxon>Malvoideae</taxon>
        <taxon>Hibiscus</taxon>
    </lineage>
</organism>
<keyword evidence="8" id="KW-0067">ATP-binding</keyword>
<keyword evidence="5" id="KW-0808">Transferase</keyword>
<evidence type="ECO:0000256" key="6">
    <source>
        <dbReference type="ARBA" id="ARBA00022741"/>
    </source>
</evidence>
<dbReference type="EC" id="2.7.11.1" evidence="3"/>
<sequence>MAKLSNLNAFDIISLSSGLDLSGLFVENEEKKEVQFTSTHTFSATTSKLEDIAQDLKLKVKKHGGVMKMEGFGGGRRGTFAMEAEIFEFTPSFHWWS</sequence>
<dbReference type="InterPro" id="IPR004041">
    <property type="entry name" value="NAF_dom"/>
</dbReference>
<accession>A0A6A2YXZ5</accession>
<evidence type="ECO:0000256" key="7">
    <source>
        <dbReference type="ARBA" id="ARBA00022777"/>
    </source>
</evidence>
<feature type="domain" description="NAF" evidence="12">
    <location>
        <begin position="2"/>
        <end position="26"/>
    </location>
</feature>
<keyword evidence="4" id="KW-0723">Serine/threonine-protein kinase</keyword>
<dbReference type="FunFam" id="3.30.310.80:FF:000005">
    <property type="entry name" value="Non-specific serine/threonine protein kinase"/>
    <property type="match status" value="1"/>
</dbReference>
<dbReference type="PANTHER" id="PTHR43895:SF79">
    <property type="entry name" value="NON-SPECIFIC SERINE_THREONINE PROTEIN KINASE"/>
    <property type="match status" value="1"/>
</dbReference>
<evidence type="ECO:0000259" key="12">
    <source>
        <dbReference type="PROSITE" id="PS50816"/>
    </source>
</evidence>
<evidence type="ECO:0000256" key="2">
    <source>
        <dbReference type="ARBA" id="ARBA00006234"/>
    </source>
</evidence>
<evidence type="ECO:0000256" key="11">
    <source>
        <dbReference type="ARBA" id="ARBA00048679"/>
    </source>
</evidence>
<evidence type="ECO:0000256" key="10">
    <source>
        <dbReference type="ARBA" id="ARBA00047899"/>
    </source>
</evidence>
<evidence type="ECO:0000256" key="5">
    <source>
        <dbReference type="ARBA" id="ARBA00022679"/>
    </source>
</evidence>
<keyword evidence="7" id="KW-0418">Kinase</keyword>
<comment type="similarity">
    <text evidence="2">Belongs to the protein kinase superfamily. CAMK Ser/Thr protein kinase family. SNF1 subfamily.</text>
</comment>
<evidence type="ECO:0000256" key="3">
    <source>
        <dbReference type="ARBA" id="ARBA00012513"/>
    </source>
</evidence>
<dbReference type="GO" id="GO:0005524">
    <property type="term" value="F:ATP binding"/>
    <property type="evidence" value="ECO:0007669"/>
    <property type="project" value="UniProtKB-KW"/>
</dbReference>
<proteinExistence type="inferred from homology"/>
<dbReference type="PROSITE" id="PS50816">
    <property type="entry name" value="NAF"/>
    <property type="match status" value="1"/>
</dbReference>
<comment type="cofactor">
    <cofactor evidence="1">
        <name>Mn(2+)</name>
        <dbReference type="ChEBI" id="CHEBI:29035"/>
    </cofactor>
</comment>
<evidence type="ECO:0000313" key="14">
    <source>
        <dbReference type="Proteomes" id="UP000436088"/>
    </source>
</evidence>
<dbReference type="CDD" id="cd12195">
    <property type="entry name" value="CIPK_C"/>
    <property type="match status" value="1"/>
</dbReference>
<dbReference type="Proteomes" id="UP000436088">
    <property type="component" value="Unassembled WGS sequence"/>
</dbReference>
<keyword evidence="9" id="KW-0464">Manganese</keyword>
<dbReference type="GO" id="GO:0007165">
    <property type="term" value="P:signal transduction"/>
    <property type="evidence" value="ECO:0007669"/>
    <property type="project" value="InterPro"/>
</dbReference>
<keyword evidence="14" id="KW-1185">Reference proteome</keyword>
<dbReference type="EMBL" id="VEPZ02001240">
    <property type="protein sequence ID" value="KAE8684414.1"/>
    <property type="molecule type" value="Genomic_DNA"/>
</dbReference>
<dbReference type="AlphaFoldDB" id="A0A6A2YXZ5"/>
<comment type="caution">
    <text evidence="13">The sequence shown here is derived from an EMBL/GenBank/DDBJ whole genome shotgun (WGS) entry which is preliminary data.</text>
</comment>
<evidence type="ECO:0000256" key="8">
    <source>
        <dbReference type="ARBA" id="ARBA00022840"/>
    </source>
</evidence>
<gene>
    <name evidence="13" type="ORF">F3Y22_tig00111131pilonHSYRG00201</name>
</gene>
<evidence type="ECO:0000256" key="4">
    <source>
        <dbReference type="ARBA" id="ARBA00022527"/>
    </source>
</evidence>
<dbReference type="InterPro" id="IPR018451">
    <property type="entry name" value="NAF/FISL_domain"/>
</dbReference>
<keyword evidence="6" id="KW-0547">Nucleotide-binding</keyword>
<comment type="catalytic activity">
    <reaction evidence="10">
        <text>L-threonyl-[protein] + ATP = O-phospho-L-threonyl-[protein] + ADP + H(+)</text>
        <dbReference type="Rhea" id="RHEA:46608"/>
        <dbReference type="Rhea" id="RHEA-COMP:11060"/>
        <dbReference type="Rhea" id="RHEA-COMP:11605"/>
        <dbReference type="ChEBI" id="CHEBI:15378"/>
        <dbReference type="ChEBI" id="CHEBI:30013"/>
        <dbReference type="ChEBI" id="CHEBI:30616"/>
        <dbReference type="ChEBI" id="CHEBI:61977"/>
        <dbReference type="ChEBI" id="CHEBI:456216"/>
        <dbReference type="EC" id="2.7.11.1"/>
    </reaction>
</comment>
<reference evidence="13" key="1">
    <citation type="submission" date="2019-09" db="EMBL/GenBank/DDBJ databases">
        <title>Draft genome information of white flower Hibiscus syriacus.</title>
        <authorList>
            <person name="Kim Y.-M."/>
        </authorList>
    </citation>
    <scope>NUCLEOTIDE SEQUENCE [LARGE SCALE GENOMIC DNA]</scope>
    <source>
        <strain evidence="13">YM2019G1</strain>
    </source>
</reference>
<dbReference type="Pfam" id="PF03822">
    <property type="entry name" value="NAF"/>
    <property type="match status" value="1"/>
</dbReference>
<evidence type="ECO:0000313" key="13">
    <source>
        <dbReference type="EMBL" id="KAE8684414.1"/>
    </source>
</evidence>
<dbReference type="GO" id="GO:0004674">
    <property type="term" value="F:protein serine/threonine kinase activity"/>
    <property type="evidence" value="ECO:0007669"/>
    <property type="project" value="UniProtKB-KW"/>
</dbReference>
<name>A0A6A2YXZ5_HIBSY</name>
<protein>
    <recommendedName>
        <fullName evidence="3">non-specific serine/threonine protein kinase</fullName>
        <ecNumber evidence="3">2.7.11.1</ecNumber>
    </recommendedName>
</protein>
<dbReference type="PANTHER" id="PTHR43895">
    <property type="entry name" value="CALCIUM/CALMODULIN-DEPENDENT PROTEIN KINASE KINASE-RELATED"/>
    <property type="match status" value="1"/>
</dbReference>
<evidence type="ECO:0000256" key="1">
    <source>
        <dbReference type="ARBA" id="ARBA00001936"/>
    </source>
</evidence>